<sequence>MRSIFIFFTVILFFSTTFHAEAQSILSKEISIAANRQPLGKVFDLMEQKENFKFAYYSKLVPRDSIISISAESATIENVLDQVLDKRYEYKETAGFVVLRYAPLELILILEKNINIGESCLITGYVIDANTSLRIPNASVYEKNVLQSTLTNKNGNFVMRIKHTPQPIELTATKENYKSVTSMFLPEVVVDEGKKSNLLDYVVGDFSNIEKSGLGRLFISSRQKLQSLNLGGVIAKAPIQFSLIPSISTHGMMNAQIVNNFSLNIIGGYSAGVRGFEIAGLYNINKMNVEALQLAGLFNTAGGNVTGVQLGGIYNNSMGNLIGIQLSGGHNSLRGTMNGIQLTSGYNKVEKDAHGVQMSDAYNSVKGTMTGIQINAGYNNIGQNLYGVQMSAGYNVIKDSLNGLQFTAGYNSVRKNARGLQVGAVNYARKIDGVQFGIVNVSDTIAGYSIGLLNFKKGGYKKLSTSTNELTNVNIAIKTGDNKLYTILSAGATAHNNEEQLFSMGVGVGKNIPLGGRISINPEFTVHYLYLDKWQDTNLLLKFDAPITYRIFKRLAIFTGPSFNMYSSEQKDISLPNAAYKFIENRTERFHLYKNKNRIGWIGWSFGITLL</sequence>
<dbReference type="Proteomes" id="UP000287527">
    <property type="component" value="Unassembled WGS sequence"/>
</dbReference>
<dbReference type="OrthoDB" id="5505971at2"/>
<proteinExistence type="predicted"/>
<comment type="caution">
    <text evidence="2">The sequence shown here is derived from an EMBL/GenBank/DDBJ whole genome shotgun (WGS) entry which is preliminary data.</text>
</comment>
<dbReference type="InterPro" id="IPR008969">
    <property type="entry name" value="CarboxyPept-like_regulatory"/>
</dbReference>
<keyword evidence="1" id="KW-0732">Signal</keyword>
<reference evidence="2 3" key="1">
    <citation type="submission" date="2019-01" db="EMBL/GenBank/DDBJ databases">
        <title>Flavobacterium sp. nov.,isolated from freshwater.</title>
        <authorList>
            <person name="Zhang R."/>
            <person name="Du Z.-J."/>
        </authorList>
    </citation>
    <scope>NUCLEOTIDE SEQUENCE [LARGE SCALE GENOMIC DNA]</scope>
    <source>
        <strain evidence="2 3">1E403</strain>
    </source>
</reference>
<keyword evidence="3" id="KW-1185">Reference proteome</keyword>
<evidence type="ECO:0000313" key="3">
    <source>
        <dbReference type="Proteomes" id="UP000287527"/>
    </source>
</evidence>
<dbReference type="EMBL" id="SBII01000003">
    <property type="protein sequence ID" value="RWX01555.1"/>
    <property type="molecule type" value="Genomic_DNA"/>
</dbReference>
<dbReference type="RefSeq" id="WP_128389092.1">
    <property type="nucleotide sequence ID" value="NZ_SBII01000003.1"/>
</dbReference>
<keyword evidence="2" id="KW-0645">Protease</keyword>
<protein>
    <submittedName>
        <fullName evidence="2">Carboxypeptidase regulatory-like domain-containing protein</fullName>
    </submittedName>
</protein>
<keyword evidence="2" id="KW-0121">Carboxypeptidase</keyword>
<feature type="signal peptide" evidence="1">
    <location>
        <begin position="1"/>
        <end position="20"/>
    </location>
</feature>
<evidence type="ECO:0000313" key="2">
    <source>
        <dbReference type="EMBL" id="RWX01555.1"/>
    </source>
</evidence>
<keyword evidence="2" id="KW-0378">Hydrolase</keyword>
<feature type="chain" id="PRO_5018762220" evidence="1">
    <location>
        <begin position="21"/>
        <end position="611"/>
    </location>
</feature>
<accession>A0A3S4T2F6</accession>
<name>A0A3S4T2F6_9FLAO</name>
<gene>
    <name evidence="2" type="ORF">EPI11_06285</name>
</gene>
<dbReference type="GO" id="GO:0004180">
    <property type="term" value="F:carboxypeptidase activity"/>
    <property type="evidence" value="ECO:0007669"/>
    <property type="project" value="UniProtKB-KW"/>
</dbReference>
<evidence type="ECO:0000256" key="1">
    <source>
        <dbReference type="SAM" id="SignalP"/>
    </source>
</evidence>
<dbReference type="InterPro" id="IPR058093">
    <property type="entry name" value="LA_2272-like"/>
</dbReference>
<organism evidence="2 3">
    <name type="scientific">Flavobacterium cerinum</name>
    <dbReference type="NCBI Taxonomy" id="2502784"/>
    <lineage>
        <taxon>Bacteria</taxon>
        <taxon>Pseudomonadati</taxon>
        <taxon>Bacteroidota</taxon>
        <taxon>Flavobacteriia</taxon>
        <taxon>Flavobacteriales</taxon>
        <taxon>Flavobacteriaceae</taxon>
        <taxon>Flavobacterium</taxon>
    </lineage>
</organism>
<dbReference type="SUPFAM" id="SSF49464">
    <property type="entry name" value="Carboxypeptidase regulatory domain-like"/>
    <property type="match status" value="1"/>
</dbReference>
<dbReference type="NCBIfam" id="NF047436">
    <property type="entry name" value="LA_2272_repeat"/>
    <property type="match status" value="1"/>
</dbReference>
<dbReference type="AlphaFoldDB" id="A0A3S4T2F6"/>
<dbReference type="Gene3D" id="2.60.40.1120">
    <property type="entry name" value="Carboxypeptidase-like, regulatory domain"/>
    <property type="match status" value="1"/>
</dbReference>